<dbReference type="PANTHER" id="PTHR30290:SF10">
    <property type="entry name" value="PERIPLASMIC OLIGOPEPTIDE-BINDING PROTEIN-RELATED"/>
    <property type="match status" value="1"/>
</dbReference>
<dbReference type="InterPro" id="IPR039424">
    <property type="entry name" value="SBP_5"/>
</dbReference>
<dbReference type="Gene3D" id="3.10.105.10">
    <property type="entry name" value="Dipeptide-binding Protein, Domain 3"/>
    <property type="match status" value="1"/>
</dbReference>
<keyword evidence="7" id="KW-1185">Reference proteome</keyword>
<evidence type="ECO:0000256" key="4">
    <source>
        <dbReference type="ARBA" id="ARBA00022729"/>
    </source>
</evidence>
<name>A0ABU0YTM5_9PROT</name>
<dbReference type="SUPFAM" id="SSF53850">
    <property type="entry name" value="Periplasmic binding protein-like II"/>
    <property type="match status" value="1"/>
</dbReference>
<keyword evidence="4" id="KW-0732">Signal</keyword>
<dbReference type="Proteomes" id="UP001230156">
    <property type="component" value="Unassembled WGS sequence"/>
</dbReference>
<dbReference type="RefSeq" id="WP_379959128.1">
    <property type="nucleotide sequence ID" value="NZ_JAUYVI010000006.1"/>
</dbReference>
<dbReference type="PANTHER" id="PTHR30290">
    <property type="entry name" value="PERIPLASMIC BINDING COMPONENT OF ABC TRANSPORTER"/>
    <property type="match status" value="1"/>
</dbReference>
<sequence length="565" mass="63186">MAYRNDPDRHHPAIPGMVEALEQRRIDRREFLRTVTLLGMSAPLAYSIAGKVLGEPLVGSAKAATPKKGGTLKIGARVPAVDNPATFSWVYDSNIVRQANDYLTRTGGDNITRPCLCEKWEASEDLKTWTLSLRKDVKWSNGDPLVADHVIWNIQRWLDPAVGSSVLGLFKGFMLKDKDTGEKDDKGNPKMTTELWDANAIEKKDDHTIILHGTAGMLAMPENLFHYPALILHPKDEGKWGVGAIGTGAFEPVEIEVGKKAVLKARSSYWGEGPWLEQVEFHDLGDDPATKFAALASKQVDGLYDPDIKIFEQCKKLPHIDVHEVTTAQTAVARMHVDKAPFDNPKVRKAVRMAINPEALLKIAHRGLGAPGESHHVSVVHPEYVKTAFKYNDPEGAKKLLAEAGHPDGIEVTLQCKKDPDWEPTACQAMVQQWAKAGIKVKLEVLPSANYWDVWTTVPFGFTTWTHRPLGIMVLGLAYRTGVAWNESAYSNPKFDELITKAEGILDVEKRKVVMKEIEELMDEDGPIALPLWRAIFQPFDKRLKGFVPHPTEYYFAEEWYFENA</sequence>
<evidence type="ECO:0000256" key="3">
    <source>
        <dbReference type="ARBA" id="ARBA00022448"/>
    </source>
</evidence>
<dbReference type="CDD" id="cd08503">
    <property type="entry name" value="PBP2_NikA_DppA_OppA_like_17"/>
    <property type="match status" value="1"/>
</dbReference>
<comment type="caution">
    <text evidence="6">The sequence shown here is derived from an EMBL/GenBank/DDBJ whole genome shotgun (WGS) entry which is preliminary data.</text>
</comment>
<dbReference type="Gene3D" id="3.90.76.10">
    <property type="entry name" value="Dipeptide-binding Protein, Domain 1"/>
    <property type="match status" value="1"/>
</dbReference>
<dbReference type="PIRSF" id="PIRSF002741">
    <property type="entry name" value="MppA"/>
    <property type="match status" value="1"/>
</dbReference>
<organism evidence="6 7">
    <name type="scientific">Dongia sedimenti</name>
    <dbReference type="NCBI Taxonomy" id="3064282"/>
    <lineage>
        <taxon>Bacteria</taxon>
        <taxon>Pseudomonadati</taxon>
        <taxon>Pseudomonadota</taxon>
        <taxon>Alphaproteobacteria</taxon>
        <taxon>Rhodospirillales</taxon>
        <taxon>Dongiaceae</taxon>
        <taxon>Dongia</taxon>
    </lineage>
</organism>
<proteinExistence type="inferred from homology"/>
<feature type="domain" description="Solute-binding protein family 5" evidence="5">
    <location>
        <begin position="113"/>
        <end position="456"/>
    </location>
</feature>
<dbReference type="EMBL" id="JAUYVI010000006">
    <property type="protein sequence ID" value="MDQ7250193.1"/>
    <property type="molecule type" value="Genomic_DNA"/>
</dbReference>
<evidence type="ECO:0000259" key="5">
    <source>
        <dbReference type="Pfam" id="PF00496"/>
    </source>
</evidence>
<keyword evidence="3" id="KW-0813">Transport</keyword>
<dbReference type="Pfam" id="PF00496">
    <property type="entry name" value="SBP_bac_5"/>
    <property type="match status" value="1"/>
</dbReference>
<dbReference type="InterPro" id="IPR030678">
    <property type="entry name" value="Peptide/Ni-bd"/>
</dbReference>
<dbReference type="InterPro" id="IPR006311">
    <property type="entry name" value="TAT_signal"/>
</dbReference>
<dbReference type="Gene3D" id="3.40.190.10">
    <property type="entry name" value="Periplasmic binding protein-like II"/>
    <property type="match status" value="1"/>
</dbReference>
<evidence type="ECO:0000313" key="7">
    <source>
        <dbReference type="Proteomes" id="UP001230156"/>
    </source>
</evidence>
<accession>A0ABU0YTM5</accession>
<evidence type="ECO:0000256" key="1">
    <source>
        <dbReference type="ARBA" id="ARBA00004418"/>
    </source>
</evidence>
<dbReference type="InterPro" id="IPR000914">
    <property type="entry name" value="SBP_5_dom"/>
</dbReference>
<reference evidence="7" key="1">
    <citation type="submission" date="2023-08" db="EMBL/GenBank/DDBJ databases">
        <title>Rhodospirillaceae gen. nov., a novel taxon isolated from the Yangtze River Yuezi River estuary sludge.</title>
        <authorList>
            <person name="Ruan L."/>
        </authorList>
    </citation>
    <scope>NUCLEOTIDE SEQUENCE [LARGE SCALE GENOMIC DNA]</scope>
    <source>
        <strain evidence="7">R-7</strain>
    </source>
</reference>
<comment type="subcellular location">
    <subcellularLocation>
        <location evidence="1">Periplasm</location>
    </subcellularLocation>
</comment>
<evidence type="ECO:0000313" key="6">
    <source>
        <dbReference type="EMBL" id="MDQ7250193.1"/>
    </source>
</evidence>
<evidence type="ECO:0000256" key="2">
    <source>
        <dbReference type="ARBA" id="ARBA00005695"/>
    </source>
</evidence>
<protein>
    <submittedName>
        <fullName evidence="6">ABC transporter substrate-binding protein</fullName>
    </submittedName>
</protein>
<comment type="similarity">
    <text evidence="2">Belongs to the bacterial solute-binding protein 5 family.</text>
</comment>
<dbReference type="PROSITE" id="PS51318">
    <property type="entry name" value="TAT"/>
    <property type="match status" value="1"/>
</dbReference>
<gene>
    <name evidence="6" type="ORF">Q8A70_21055</name>
</gene>